<feature type="repeat" description="ANK" evidence="3">
    <location>
        <begin position="655"/>
        <end position="687"/>
    </location>
</feature>
<feature type="repeat" description="ANK" evidence="3">
    <location>
        <begin position="295"/>
        <end position="327"/>
    </location>
</feature>
<keyword evidence="4" id="KW-0175">Coiled coil</keyword>
<feature type="compositionally biased region" description="Low complexity" evidence="5">
    <location>
        <begin position="62"/>
        <end position="73"/>
    </location>
</feature>
<feature type="repeat" description="ANK" evidence="3">
    <location>
        <begin position="328"/>
        <end position="360"/>
    </location>
</feature>
<feature type="repeat" description="ANK" evidence="3">
    <location>
        <begin position="721"/>
        <end position="753"/>
    </location>
</feature>
<feature type="repeat" description="ANK" evidence="3">
    <location>
        <begin position="821"/>
        <end position="853"/>
    </location>
</feature>
<feature type="region of interest" description="Disordered" evidence="5">
    <location>
        <begin position="177"/>
        <end position="235"/>
    </location>
</feature>
<dbReference type="PROSITE" id="PS50297">
    <property type="entry name" value="ANK_REP_REGION"/>
    <property type="match status" value="21"/>
</dbReference>
<dbReference type="FunFam" id="1.25.40.20:FF:000095">
    <property type="entry name" value="Ankyrin 2, isoform J"/>
    <property type="match status" value="1"/>
</dbReference>
<evidence type="ECO:0000256" key="5">
    <source>
        <dbReference type="SAM" id="MobiDB-lite"/>
    </source>
</evidence>
<dbReference type="GO" id="GO:0005737">
    <property type="term" value="C:cytoplasm"/>
    <property type="evidence" value="ECO:0007669"/>
    <property type="project" value="TreeGrafter"/>
</dbReference>
<accession>A0A5K4FFN6</accession>
<feature type="repeat" description="ANK" evidence="3">
    <location>
        <begin position="955"/>
        <end position="977"/>
    </location>
</feature>
<dbReference type="FunFam" id="1.25.40.20:FF:000003">
    <property type="entry name" value="Ankyrin, isoform B"/>
    <property type="match status" value="1"/>
</dbReference>
<feature type="repeat" description="ANK" evidence="3">
    <location>
        <begin position="854"/>
        <end position="886"/>
    </location>
</feature>
<dbReference type="Gene3D" id="2.60.40.2660">
    <property type="match status" value="1"/>
</dbReference>
<name>A0A5K4FFN6_SCHMA</name>
<feature type="repeat" description="ANK" evidence="3">
    <location>
        <begin position="622"/>
        <end position="654"/>
    </location>
</feature>
<feature type="repeat" description="ANK" evidence="3">
    <location>
        <begin position="556"/>
        <end position="588"/>
    </location>
</feature>
<dbReference type="PRINTS" id="PR01415">
    <property type="entry name" value="ANKYRIN"/>
</dbReference>
<feature type="repeat" description="ANK" evidence="3">
    <location>
        <begin position="523"/>
        <end position="555"/>
    </location>
</feature>
<sequence>MLRCVKRKSSKSRTPVTGSSNERGCSTLPRMFHRSDSEEDISEKPSSSSNRLTRWTMEKKSATLTAGSTLSSGNETKSKSKPFTFLRTLSLGSLFSPSRKRRKDDSTTAYSSGLMSPDVELQTLSNESQTNIQQRQDETDVSPSEGSLTPTADETYRPQFCKQELYLEKLTRDAYNYPGDETNKTPTDENSHIISEGKHLKRCPDDQHDSGRSSTRESADVSVASEGPKKKSDINGLPIELETKAALSDKHWKVLPNQKQGDINQSFLRAARAGNLEKLRELLNKITDINVSNTNGLNALHLACKEGRTEVVNELLSHGASVHMITRKGNSPLHIASLAGHLEIVKLLVDHGADINAQSQNGFTPLYMSAQENHVEVVRYLLDKSANQALSTEDGFTPLAVALQQGHDRVISLLLERDSRGKSRLPALHIAAKKDDVHAAKLLLNNSEMNVDHTSASGFTPLHIAAHYGNVNIAKLLIEKGANINFQAKNCITPLHVAAKCGKNEVVSELILAGAEVNSRTRDGLTPLHCASRAGQTDTVEYLLKHGADHCLKTKNGLTPLHLAAQGANENVVRLLLRNGSNPDDVTIDYLTPLHVAAHCGNVDVARVLLNSHCNVNARALNGFTALHIACKKSRVEMASLLLKYGALLEAATETGLTPLHVAAFFGCTEIVSFLLQHGTNVNQTTLRNETALHLAARNKQLETVRTLLGYQANLDCRTRDNQTPLHVAVRTNYLPIVELLLNAGSDPNIMTKDNYTPLHVAIKEDSDDIVRILIEHDANPEVKTKKGFTPLHLAAKYGSCKTAHLLMERTKSDPNATGPNGFTPVHVATFYNNNKMLDKLIEFGGDVNRPVKNGFTPLHLATKRNHLDSIHLLISKGAITDKGSRNGYTPLHLASQDGQIEIVKVLAEKYKAQVDAAAKDGLTPLHLAVQEDKVSVAEYLLSSGASINTKTLKAGFTPLHSSAYRGQLASVRLLLSCVPEHELQQVINSRTHMGSTPLHLAAQQGHLQVALKLIQMGADPNICNKQGWTAAKLAHKQHYLNLFELLQSITTNGGDGSLPSSNGIDDNVNLINGVMPLEKAEYMTDHMISDSEDEAELLSTPAMFRYPKQCKGNFDETGDNDMTSIPSTPTMDNKLISVRPTTLHIPEYHLTALGGETLCSSLHESMTEERVKLMLNGKEDPVTTSQQPVQMAITAPSPAALSEWDFDVDNVHSTKNLVKSGFLISFIIDARGGLVEAQRRPGLRFIVPPNAPSGPLRIICRLLRPETIDNPPVFNDGDCLAFFMSYLISLMSMSIAHNKSSVFIVYKLMIIEMNPNQMRFTLPILIEVPHVASIKGREREIVIVRSETGNSWKEHTLEANEQAINDSLGDAFDHYDLNTSSLNKRIHRILTYDLPQYFAIISRFRQEVAFIGSDGGIISSTVAPQVQAVFPPGSLQKRIKVGLQAQIIPDDVINRLADDRVSVSPVVSIEPRRRKFHKPITLTIPVPRHSSKTVPEKTNSSSKIRLLCSLSGGVNPAVWEDITGSTPMTHHKNCVSFTTTVSARLWLMDCPTDIPVTELATRIYNESIEPPILGRFVIYARQSTDLDTEVELETLDKLQKQLPHAQDMKRSISRIKKFSTEFAQIRCICLTDDNNDKTLECLEHYCQVAIGPFVEIQQNKPVWIEMVGNLVPVLRSDEQLNFTIRPFHENRITFPVRLRDVLSHESDSDTVTGKIAFVREPRNAQTTLDMTSAQPQRPITLLEFKLPNPDRTIVISTRGNRLADALTKTSHFDAIPSSVTDVHPVTTKEEITATDVFEERPVLPLPTKEIIPKVTLDEALISPRHEAIDSSLDMKYQKVEEKRKLETDTMFSWSENTFLSSDEGVSTISASGETDGIRKPEATVLQSVSQADVTDQEKLPVDVHTVPTMFNSFENTPDQVLVSSHYDDLNDITEEKPRVHWQEALLTHLESVGVSLDLPTKFSQLADKEVEEQDSHMTEVFIKPISQHVDHKSTSTDRNQIKYVVQELIDTIGPQFVDTASVEQLLPTGREEIMEDIIEPRTFDRKAQTISVLKDSQGVRTISTVTPQSPPVYSTDKSGISDSMDTLSTGFIMPQIFPTEEDTSTEEVIRVSRAEETDETLKRRVPTKQSSIVSSVITMEEESYISPQEEVNEEFLVPRLENLRDEESFENVYQRAVLTNNTQQIDRVQTCNIREPEVILMKSDIEIFPTVDQPQIPTPYMSHSDSVSTKVTQSMPKESRETEEVEEVLPDGTVVTKRTESEETTLSVTPDEWEMGVQAAIESGGYLVEKPEEITEVEQVDETLADGTIITRLITTKRVVDRVFERSISEEQSVSSNMNENMFVETDSVIPEVSTTEDQFLYHDQKLQEETNNDKIQDINQPDLSVTKIIFSHQTENKDKKQLTISETGRANNEIKNILTESRTQVAQSEDKGKSATVLKEEHIIPSEKTKLKETKRSGQLKHATLEQEDYTIDEAKLEENRDETERKIAAIKTNSKDLEEIDGGAIRRAMTRETKKKKPHTKIYEEQNIKRQKLKTKKTIKEKTPQIKIKEFGQVETQEDKHKRVEVFGETLGQVEADAESEVVEQVESERVSVFAPVELESEALAETAAQPERERLVERVGEMEAEYGEVGEGVFEGETEAESAVEVFGETLGQVEADAESEVVEQVESERVSVFAPVELESEALAETAAQPERERLVERVGEMEAEYGEVGEGVFEGETEAESAVEVFGETLGQVEADAESEVVEQVESERVSVFAPVELESEALAETAAQPERERLVERVGEMEAEYGEVGEGVFEGETEAESAVEVFGETLGQVEADAESEVVEQVESERVSVFAPVELESEALAETAAQPERERLVERVGEMEAEYGEVGEGVFEGETEAESAVEVFGETLGQVEADAESEVVEQVESERVSVFAPVELESEALAETAAQPERERLVERVGEMEAEYGEVGEGVFEGETEAESAVEVFGETLGQVEADAESEVVEQVESERVSVFAPVELESEALAETAAQPERERLVERVGEMEAEYGEVGEGVFEGETEAESAVEVFGETLGQVEADAESEVVEQVESERVSVFAPVELESEALAETAAQPERERLVERVGEMEAEYGEVGEGVFEGETEAESAVEVFGETLGQVEADAEVKW</sequence>
<evidence type="ECO:0000256" key="2">
    <source>
        <dbReference type="ARBA" id="ARBA00023043"/>
    </source>
</evidence>
<feature type="repeat" description="ANK" evidence="3">
    <location>
        <begin position="994"/>
        <end position="1026"/>
    </location>
</feature>
<feature type="repeat" description="ANK" evidence="3">
    <location>
        <begin position="490"/>
        <end position="522"/>
    </location>
</feature>
<dbReference type="SMART" id="SM00218">
    <property type="entry name" value="ZU5"/>
    <property type="match status" value="1"/>
</dbReference>
<feature type="compositionally biased region" description="Polar residues" evidence="5">
    <location>
        <begin position="141"/>
        <end position="152"/>
    </location>
</feature>
<dbReference type="Pfam" id="PF12796">
    <property type="entry name" value="Ank_2"/>
    <property type="match status" value="7"/>
</dbReference>
<organism evidence="7">
    <name type="scientific">Schistosoma mansoni</name>
    <name type="common">Blood fluke</name>
    <dbReference type="NCBI Taxonomy" id="6183"/>
    <lineage>
        <taxon>Eukaryota</taxon>
        <taxon>Metazoa</taxon>
        <taxon>Spiralia</taxon>
        <taxon>Lophotrochozoa</taxon>
        <taxon>Platyhelminthes</taxon>
        <taxon>Trematoda</taxon>
        <taxon>Digenea</taxon>
        <taxon>Strigeidida</taxon>
        <taxon>Schistosomatoidea</taxon>
        <taxon>Schistosomatidae</taxon>
        <taxon>Schistosoma</taxon>
    </lineage>
</organism>
<feature type="repeat" description="ANK" evidence="3">
    <location>
        <begin position="754"/>
        <end position="786"/>
    </location>
</feature>
<feature type="region of interest" description="Disordered" evidence="5">
    <location>
        <begin position="96"/>
        <end position="157"/>
    </location>
</feature>
<feature type="repeat" description="ANK" evidence="3">
    <location>
        <begin position="688"/>
        <end position="720"/>
    </location>
</feature>
<feature type="compositionally biased region" description="Basic and acidic residues" evidence="5">
    <location>
        <begin position="181"/>
        <end position="219"/>
    </location>
</feature>
<keyword evidence="2 3" id="KW-0040">ANK repeat</keyword>
<evidence type="ECO:0000256" key="3">
    <source>
        <dbReference type="PROSITE-ProRule" id="PRU00023"/>
    </source>
</evidence>
<evidence type="ECO:0000313" key="7">
    <source>
        <dbReference type="WBParaSite" id="Smp_344620.2"/>
    </source>
</evidence>
<dbReference type="Gene3D" id="2.60.220.30">
    <property type="match status" value="2"/>
</dbReference>
<proteinExistence type="predicted"/>
<dbReference type="STRING" id="6183.A0A5K4FFN6"/>
<dbReference type="Pfam" id="PF17809">
    <property type="entry name" value="UPA_2"/>
    <property type="match status" value="1"/>
</dbReference>
<protein>
    <submittedName>
        <fullName evidence="7">ZU5 domain-containing protein</fullName>
    </submittedName>
</protein>
<feature type="compositionally biased region" description="Basic residues" evidence="5">
    <location>
        <begin position="1"/>
        <end position="11"/>
    </location>
</feature>
<reference evidence="7" key="1">
    <citation type="submission" date="2019-11" db="UniProtKB">
        <authorList>
            <consortium name="WormBaseParasite"/>
        </authorList>
    </citation>
    <scope>IDENTIFICATION</scope>
    <source>
        <strain evidence="7">Puerto Rican</strain>
    </source>
</reference>
<dbReference type="PANTHER" id="PTHR24198">
    <property type="entry name" value="ANKYRIN REPEAT AND PROTEIN KINASE DOMAIN-CONTAINING PROTEIN"/>
    <property type="match status" value="1"/>
</dbReference>
<dbReference type="InterPro" id="IPR002110">
    <property type="entry name" value="Ankyrin_rpt"/>
</dbReference>
<feature type="repeat" description="ANK" evidence="3">
    <location>
        <begin position="457"/>
        <end position="489"/>
    </location>
</feature>
<feature type="repeat" description="ANK" evidence="3">
    <location>
        <begin position="361"/>
        <end position="393"/>
    </location>
</feature>
<dbReference type="InterPro" id="IPR000906">
    <property type="entry name" value="ZU5_dom"/>
</dbReference>
<dbReference type="InterPro" id="IPR040745">
    <property type="entry name" value="Ankyrin_UPA"/>
</dbReference>
<dbReference type="PROSITE" id="PS50088">
    <property type="entry name" value="ANK_REPEAT"/>
    <property type="match status" value="21"/>
</dbReference>
<feature type="compositionally biased region" description="Polar residues" evidence="5">
    <location>
        <begin position="44"/>
        <end position="53"/>
    </location>
</feature>
<dbReference type="SMART" id="SM00248">
    <property type="entry name" value="ANK"/>
    <property type="match status" value="23"/>
</dbReference>
<evidence type="ECO:0000259" key="6">
    <source>
        <dbReference type="PROSITE" id="PS51145"/>
    </source>
</evidence>
<dbReference type="SUPFAM" id="SSF48403">
    <property type="entry name" value="Ankyrin repeat"/>
    <property type="match status" value="3"/>
</dbReference>
<dbReference type="Pfam" id="PF00791">
    <property type="entry name" value="ZU5"/>
    <property type="match status" value="2"/>
</dbReference>
<feature type="repeat" description="ANK" evidence="3">
    <location>
        <begin position="921"/>
        <end position="953"/>
    </location>
</feature>
<feature type="repeat" description="ANK" evidence="3">
    <location>
        <begin position="394"/>
        <end position="419"/>
    </location>
</feature>
<feature type="compositionally biased region" description="Polar residues" evidence="5">
    <location>
        <begin position="122"/>
        <end position="134"/>
    </location>
</feature>
<dbReference type="PROSITE" id="PS51145">
    <property type="entry name" value="ZU5"/>
    <property type="match status" value="1"/>
</dbReference>
<evidence type="ECO:0000256" key="1">
    <source>
        <dbReference type="ARBA" id="ARBA00022737"/>
    </source>
</evidence>
<feature type="repeat" description="ANK" evidence="3">
    <location>
        <begin position="887"/>
        <end position="910"/>
    </location>
</feature>
<feature type="repeat" description="ANK" evidence="3">
    <location>
        <begin position="589"/>
        <end position="621"/>
    </location>
</feature>
<dbReference type="Pfam" id="PF13637">
    <property type="entry name" value="Ank_4"/>
    <property type="match status" value="1"/>
</dbReference>
<feature type="coiled-coil region" evidence="4">
    <location>
        <begin position="2469"/>
        <end position="2503"/>
    </location>
</feature>
<keyword evidence="1" id="KW-0677">Repeat</keyword>
<dbReference type="InParanoid" id="A0A5K4FFN6"/>
<dbReference type="Gene3D" id="1.25.40.20">
    <property type="entry name" value="Ankyrin repeat-containing domain"/>
    <property type="match status" value="5"/>
</dbReference>
<feature type="region of interest" description="Disordered" evidence="5">
    <location>
        <begin position="1"/>
        <end position="81"/>
    </location>
</feature>
<dbReference type="PANTHER" id="PTHR24198:SF165">
    <property type="entry name" value="ANKYRIN REPEAT-CONTAINING PROTEIN-RELATED"/>
    <property type="match status" value="1"/>
</dbReference>
<feature type="compositionally biased region" description="Polar residues" evidence="5">
    <location>
        <begin position="12"/>
        <end position="24"/>
    </location>
</feature>
<feature type="domain" description="ZU5" evidence="6">
    <location>
        <begin position="1406"/>
        <end position="1551"/>
    </location>
</feature>
<dbReference type="WBParaSite" id="Smp_344620.2">
    <property type="protein sequence ID" value="Smp_344620.2"/>
    <property type="gene ID" value="Smp_344620"/>
</dbReference>
<evidence type="ECO:0000256" key="4">
    <source>
        <dbReference type="SAM" id="Coils"/>
    </source>
</evidence>
<feature type="repeat" description="ANK" evidence="3">
    <location>
        <begin position="787"/>
        <end position="810"/>
    </location>
</feature>
<dbReference type="Pfam" id="PF00023">
    <property type="entry name" value="Ank"/>
    <property type="match status" value="3"/>
</dbReference>
<dbReference type="InterPro" id="IPR036770">
    <property type="entry name" value="Ankyrin_rpt-contain_sf"/>
</dbReference>